<gene>
    <name evidence="2" type="ORF">SAMN04487910_3528</name>
</gene>
<keyword evidence="1" id="KW-1133">Transmembrane helix</keyword>
<evidence type="ECO:0000313" key="3">
    <source>
        <dbReference type="Proteomes" id="UP000198521"/>
    </source>
</evidence>
<protein>
    <submittedName>
        <fullName evidence="2">Tetratricopeptide repeat-containing protein</fullName>
    </submittedName>
</protein>
<evidence type="ECO:0000256" key="1">
    <source>
        <dbReference type="SAM" id="Phobius"/>
    </source>
</evidence>
<dbReference type="Gene3D" id="1.25.40.10">
    <property type="entry name" value="Tetratricopeptide repeat domain"/>
    <property type="match status" value="1"/>
</dbReference>
<evidence type="ECO:0000313" key="2">
    <source>
        <dbReference type="EMBL" id="SEL86415.1"/>
    </source>
</evidence>
<keyword evidence="1" id="KW-0472">Membrane</keyword>
<dbReference type="SUPFAM" id="SSF48452">
    <property type="entry name" value="TPR-like"/>
    <property type="match status" value="1"/>
</dbReference>
<keyword evidence="3" id="KW-1185">Reference proteome</keyword>
<dbReference type="Pfam" id="PF14559">
    <property type="entry name" value="TPR_19"/>
    <property type="match status" value="1"/>
</dbReference>
<dbReference type="AlphaFoldDB" id="A0A1H7TPE1"/>
<keyword evidence="1" id="KW-0812">Transmembrane</keyword>
<organism evidence="2 3">
    <name type="scientific">Aquimarina amphilecti</name>
    <dbReference type="NCBI Taxonomy" id="1038014"/>
    <lineage>
        <taxon>Bacteria</taxon>
        <taxon>Pseudomonadati</taxon>
        <taxon>Bacteroidota</taxon>
        <taxon>Flavobacteriia</taxon>
        <taxon>Flavobacteriales</taxon>
        <taxon>Flavobacteriaceae</taxon>
        <taxon>Aquimarina</taxon>
    </lineage>
</organism>
<proteinExistence type="predicted"/>
<name>A0A1H7TPE1_AQUAM</name>
<dbReference type="EMBL" id="FOAB01000006">
    <property type="protein sequence ID" value="SEL86415.1"/>
    <property type="molecule type" value="Genomic_DNA"/>
</dbReference>
<dbReference type="InterPro" id="IPR011990">
    <property type="entry name" value="TPR-like_helical_dom_sf"/>
</dbReference>
<dbReference type="OrthoDB" id="1144971at2"/>
<accession>A0A1H7TPE1</accession>
<dbReference type="RefSeq" id="WP_091410879.1">
    <property type="nucleotide sequence ID" value="NZ_FOAB01000006.1"/>
</dbReference>
<dbReference type="Proteomes" id="UP000198521">
    <property type="component" value="Unassembled WGS sequence"/>
</dbReference>
<feature type="transmembrane region" description="Helical" evidence="1">
    <location>
        <begin position="99"/>
        <end position="120"/>
    </location>
</feature>
<reference evidence="2 3" key="1">
    <citation type="submission" date="2016-10" db="EMBL/GenBank/DDBJ databases">
        <authorList>
            <person name="de Groot N.N."/>
        </authorList>
    </citation>
    <scope>NUCLEOTIDE SEQUENCE [LARGE SCALE GENOMIC DNA]</scope>
    <source>
        <strain evidence="2 3">DSM 25232</strain>
    </source>
</reference>
<dbReference type="STRING" id="1038014.SAMN04487910_3528"/>
<sequence>MSLEEDILIEQFLRDELSEEDRIDFLNRIETDDEFKKSYLLEKQLFEGLNDKDWSYYTKKQTKEIEEYDILFNDSKTQEIKENIEKASFQYQNRTNRNIFTLSSIAAVVVVIIAFSIFFFNSSVTTEELYTEYIMKEKLPSLVNRGVHVEENNLVEAESDFKSKKYERAIIYLDKALEEDKKNSLLYLYKAISHTELKEYNKAQEILNTLIDSDLVDGEKGYWFKSLVFLKSDRIDEAVKNLETIVQDSLYNQSKAKELLNKLNK</sequence>